<dbReference type="KEGG" id="vg:19487394"/>
<dbReference type="GeneID" id="19487394"/>
<dbReference type="RefSeq" id="YP_009031469.1">
    <property type="nucleotide sequence ID" value="NC_024137.1"/>
</dbReference>
<organism evidence="1 2">
    <name type="scientific">Bacillus phage Bcp1</name>
    <dbReference type="NCBI Taxonomy" id="584892"/>
    <lineage>
        <taxon>Viruses</taxon>
        <taxon>Duplodnaviria</taxon>
        <taxon>Heunggongvirae</taxon>
        <taxon>Uroviricota</taxon>
        <taxon>Caudoviricetes</taxon>
        <taxon>Herelleviridae</taxon>
        <taxon>Bastillevirinae</taxon>
        <taxon>Caeruleovirus</taxon>
        <taxon>Caeruleovirus Bcp1</taxon>
    </lineage>
</organism>
<keyword evidence="2" id="KW-1185">Reference proteome</keyword>
<reference evidence="1 2" key="1">
    <citation type="journal article" date="2014" name="Genome Announc.">
        <title>Complete Genome Sequence of Bacillus cereus Sensu Lato Bacteriophage Bcp1.</title>
        <authorList>
            <person name="Schuch R."/>
            <person name="Pelzek A.J."/>
            <person name="Fazzini M.M."/>
            <person name="Nelson D.C."/>
            <person name="Fischetti V.A."/>
        </authorList>
    </citation>
    <scope>NUCLEOTIDE SEQUENCE [LARGE SCALE GENOMIC DNA]</scope>
</reference>
<gene>
    <name evidence="1" type="ORF">Bcp1_187</name>
</gene>
<dbReference type="Proteomes" id="UP000019744">
    <property type="component" value="Segment"/>
</dbReference>
<dbReference type="EMBL" id="KJ451625">
    <property type="protein sequence ID" value="AHN66662.1"/>
    <property type="molecule type" value="Genomic_DNA"/>
</dbReference>
<sequence>MSKVEKLDITNDFNEEDNLFQPSVHTVSEQEEKIAKDYQNGLGIKDLTDKYDVAVGTVYNALRRQKVTLRKGMYNSRAGNRLITMTTLEKDSLVEDYLSGMTMKAIYTKHRINKHGCYTILDERNIARRGSSNFVPTKTISVEEADKQLSMILDSLDEGKEKDKVTSVEAKIEGETLQVRVFTTVKQPITQVVTTIEYEEEN</sequence>
<evidence type="ECO:0000313" key="2">
    <source>
        <dbReference type="Proteomes" id="UP000019744"/>
    </source>
</evidence>
<proteinExistence type="predicted"/>
<dbReference type="Gene3D" id="1.10.10.60">
    <property type="entry name" value="Homeodomain-like"/>
    <property type="match status" value="2"/>
</dbReference>
<accession>X2JN22</accession>
<evidence type="ECO:0008006" key="3">
    <source>
        <dbReference type="Google" id="ProtNLM"/>
    </source>
</evidence>
<dbReference type="OrthoDB" id="10939at10239"/>
<protein>
    <recommendedName>
        <fullName evidence="3">DNA binding protein</fullName>
    </recommendedName>
</protein>
<evidence type="ECO:0000313" key="1">
    <source>
        <dbReference type="EMBL" id="AHN66662.1"/>
    </source>
</evidence>
<name>X2JN22_9CAUD</name>